<evidence type="ECO:0000313" key="1">
    <source>
        <dbReference type="EMBL" id="KAK7259498.1"/>
    </source>
</evidence>
<sequence length="146" mass="15795">MLNGQNIADTIPVELVGGSTSKSSPLFMCKDDFKSYVAPKLSSSISSVAFVNMFHSSSVFAGDEKKIPIDIDLNLTPPPSIDINLNLTPSPANTDEEWNILSNATDEIEEDNVGATYDLESSLHMNNGDDYEVEPPTNSTGIWILA</sequence>
<reference evidence="1 2" key="1">
    <citation type="submission" date="2024-01" db="EMBL/GenBank/DDBJ databases">
        <title>The genomes of 5 underutilized Papilionoideae crops provide insights into root nodulation and disease resistanc.</title>
        <authorList>
            <person name="Yuan L."/>
        </authorList>
    </citation>
    <scope>NUCLEOTIDE SEQUENCE [LARGE SCALE GENOMIC DNA]</scope>
    <source>
        <strain evidence="1">ZHUSHIDOU_FW_LH</strain>
        <tissue evidence="1">Leaf</tissue>
    </source>
</reference>
<comment type="caution">
    <text evidence="1">The sequence shown here is derived from an EMBL/GenBank/DDBJ whole genome shotgun (WGS) entry which is preliminary data.</text>
</comment>
<accession>A0AAN9ELR6</accession>
<gene>
    <name evidence="1" type="ORF">RIF29_25106</name>
</gene>
<organism evidence="1 2">
    <name type="scientific">Crotalaria pallida</name>
    <name type="common">Smooth rattlebox</name>
    <name type="synonym">Crotalaria striata</name>
    <dbReference type="NCBI Taxonomy" id="3830"/>
    <lineage>
        <taxon>Eukaryota</taxon>
        <taxon>Viridiplantae</taxon>
        <taxon>Streptophyta</taxon>
        <taxon>Embryophyta</taxon>
        <taxon>Tracheophyta</taxon>
        <taxon>Spermatophyta</taxon>
        <taxon>Magnoliopsida</taxon>
        <taxon>eudicotyledons</taxon>
        <taxon>Gunneridae</taxon>
        <taxon>Pentapetalae</taxon>
        <taxon>rosids</taxon>
        <taxon>fabids</taxon>
        <taxon>Fabales</taxon>
        <taxon>Fabaceae</taxon>
        <taxon>Papilionoideae</taxon>
        <taxon>50 kb inversion clade</taxon>
        <taxon>genistoids sensu lato</taxon>
        <taxon>core genistoids</taxon>
        <taxon>Crotalarieae</taxon>
        <taxon>Crotalaria</taxon>
    </lineage>
</organism>
<proteinExistence type="predicted"/>
<name>A0AAN9ELR6_CROPI</name>
<protein>
    <submittedName>
        <fullName evidence="1">Uncharacterized protein</fullName>
    </submittedName>
</protein>
<dbReference type="EMBL" id="JAYWIO010000005">
    <property type="protein sequence ID" value="KAK7259498.1"/>
    <property type="molecule type" value="Genomic_DNA"/>
</dbReference>
<dbReference type="AlphaFoldDB" id="A0AAN9ELR6"/>
<evidence type="ECO:0000313" key="2">
    <source>
        <dbReference type="Proteomes" id="UP001372338"/>
    </source>
</evidence>
<dbReference type="Proteomes" id="UP001372338">
    <property type="component" value="Unassembled WGS sequence"/>
</dbReference>
<keyword evidence="2" id="KW-1185">Reference proteome</keyword>